<dbReference type="GO" id="GO:0007023">
    <property type="term" value="P:post-chaperonin tubulin folding pathway"/>
    <property type="evidence" value="ECO:0007669"/>
    <property type="project" value="InterPro"/>
</dbReference>
<reference evidence="8" key="3">
    <citation type="submission" date="2020-05" db="UniProtKB">
        <authorList>
            <consortium name="EnsemblMetazoa"/>
        </authorList>
    </citation>
    <scope>IDENTIFICATION</scope>
    <source>
        <strain evidence="8">USDA</strain>
    </source>
</reference>
<dbReference type="EMBL" id="DS235822">
    <property type="protein sequence ID" value="EEB17768.1"/>
    <property type="molecule type" value="Genomic_DNA"/>
</dbReference>
<dbReference type="InterPro" id="IPR029071">
    <property type="entry name" value="Ubiquitin-like_domsf"/>
</dbReference>
<dbReference type="FunCoup" id="E0VWL2">
    <property type="interactions" value="1167"/>
</dbReference>
<dbReference type="Pfam" id="PF01302">
    <property type="entry name" value="CAP_GLY"/>
    <property type="match status" value="1"/>
</dbReference>
<dbReference type="InterPro" id="IPR000626">
    <property type="entry name" value="Ubiquitin-like_dom"/>
</dbReference>
<keyword evidence="3" id="KW-0143">Chaperone</keyword>
<dbReference type="SMART" id="SM01052">
    <property type="entry name" value="CAP_GLY"/>
    <property type="match status" value="1"/>
</dbReference>
<name>E0VWL2_PEDHC</name>
<dbReference type="CTD" id="8231459"/>
<evidence type="ECO:0000256" key="4">
    <source>
        <dbReference type="ARBA" id="ARBA00025779"/>
    </source>
</evidence>
<dbReference type="GO" id="GO:0005938">
    <property type="term" value="C:cell cortex"/>
    <property type="evidence" value="ECO:0007669"/>
    <property type="project" value="TreeGrafter"/>
</dbReference>
<comment type="similarity">
    <text evidence="4">Belongs to the TBCB family.</text>
</comment>
<gene>
    <name evidence="8" type="primary">8231459</name>
    <name evidence="7" type="ORF">Phum_PHUM488480</name>
</gene>
<evidence type="ECO:0000256" key="1">
    <source>
        <dbReference type="ARBA" id="ARBA00004496"/>
    </source>
</evidence>
<dbReference type="GO" id="GO:0005829">
    <property type="term" value="C:cytosol"/>
    <property type="evidence" value="ECO:0007669"/>
    <property type="project" value="UniProtKB-ARBA"/>
</dbReference>
<dbReference type="AlphaFoldDB" id="E0VWL2"/>
<reference evidence="7" key="2">
    <citation type="submission" date="2007-04" db="EMBL/GenBank/DDBJ databases">
        <title>The genome of the human body louse.</title>
        <authorList>
            <consortium name="The Human Body Louse Genome Consortium"/>
            <person name="Kirkness E."/>
            <person name="Walenz B."/>
            <person name="Hass B."/>
            <person name="Bruggner R."/>
            <person name="Strausberg R."/>
        </authorList>
    </citation>
    <scope>NUCLEOTIDE SEQUENCE</scope>
    <source>
        <strain evidence="7">USDA</strain>
    </source>
</reference>
<feature type="coiled-coil region" evidence="5">
    <location>
        <begin position="135"/>
        <end position="162"/>
    </location>
</feature>
<evidence type="ECO:0000313" key="7">
    <source>
        <dbReference type="EMBL" id="EEB17768.1"/>
    </source>
</evidence>
<dbReference type="eggNOG" id="KOG3206">
    <property type="taxonomic scope" value="Eukaryota"/>
</dbReference>
<dbReference type="InParanoid" id="E0VWL2"/>
<dbReference type="Pfam" id="PF14560">
    <property type="entry name" value="Ubiquitin_2"/>
    <property type="match status" value="1"/>
</dbReference>
<keyword evidence="5" id="KW-0175">Coiled coil</keyword>
<proteinExistence type="inferred from homology"/>
<dbReference type="GO" id="GO:0035371">
    <property type="term" value="C:microtubule plus-end"/>
    <property type="evidence" value="ECO:0007669"/>
    <property type="project" value="TreeGrafter"/>
</dbReference>
<dbReference type="PANTHER" id="PTHR18916:SF85">
    <property type="entry name" value="TUBULIN-FOLDING COFACTOR B"/>
    <property type="match status" value="1"/>
</dbReference>
<dbReference type="PROSITE" id="PS50245">
    <property type="entry name" value="CAP_GLY_2"/>
    <property type="match status" value="1"/>
</dbReference>
<comment type="subcellular location">
    <subcellularLocation>
        <location evidence="1">Cytoplasm</location>
    </subcellularLocation>
</comment>
<evidence type="ECO:0000259" key="6">
    <source>
        <dbReference type="PROSITE" id="PS50245"/>
    </source>
</evidence>
<dbReference type="GO" id="GO:0043014">
    <property type="term" value="F:alpha-tubulin binding"/>
    <property type="evidence" value="ECO:0007669"/>
    <property type="project" value="InterPro"/>
</dbReference>
<dbReference type="VEuPathDB" id="VectorBase:PHUM488480"/>
<dbReference type="EnsemblMetazoa" id="PHUM488480-RA">
    <property type="protein sequence ID" value="PHUM488480-PA"/>
    <property type="gene ID" value="PHUM488480"/>
</dbReference>
<dbReference type="InterPro" id="IPR045172">
    <property type="entry name" value="TBCB_Ubl"/>
</dbReference>
<dbReference type="SUPFAM" id="SSF54236">
    <property type="entry name" value="Ubiquitin-like"/>
    <property type="match status" value="1"/>
</dbReference>
<dbReference type="FunFam" id="2.30.30.190:FF:000013">
    <property type="entry name" value="Tubulin-folding cofactor B"/>
    <property type="match status" value="1"/>
</dbReference>
<dbReference type="CDD" id="cd01789">
    <property type="entry name" value="Ubl_TBCB"/>
    <property type="match status" value="1"/>
</dbReference>
<evidence type="ECO:0000313" key="8">
    <source>
        <dbReference type="EnsemblMetazoa" id="PHUM488480-PA"/>
    </source>
</evidence>
<dbReference type="SUPFAM" id="SSF74924">
    <property type="entry name" value="Cap-Gly domain"/>
    <property type="match status" value="1"/>
</dbReference>
<keyword evidence="9" id="KW-1185">Reference proteome</keyword>
<dbReference type="KEGG" id="phu:Phum_PHUM488480"/>
<dbReference type="OrthoDB" id="5295208at2759"/>
<dbReference type="GO" id="GO:0031122">
    <property type="term" value="P:cytoplasmic microtubule organization"/>
    <property type="evidence" value="ECO:0007669"/>
    <property type="project" value="TreeGrafter"/>
</dbReference>
<accession>E0VWL2</accession>
<dbReference type="GeneID" id="8231459"/>
<evidence type="ECO:0000313" key="9">
    <source>
        <dbReference type="Proteomes" id="UP000009046"/>
    </source>
</evidence>
<dbReference type="STRING" id="121224.E0VWL2"/>
<evidence type="ECO:0000256" key="3">
    <source>
        <dbReference type="ARBA" id="ARBA00023186"/>
    </source>
</evidence>
<dbReference type="GO" id="GO:0007021">
    <property type="term" value="P:tubulin complex assembly"/>
    <property type="evidence" value="ECO:0007669"/>
    <property type="project" value="InterPro"/>
</dbReference>
<dbReference type="InterPro" id="IPR036859">
    <property type="entry name" value="CAP-Gly_dom_sf"/>
</dbReference>
<dbReference type="GO" id="GO:0051010">
    <property type="term" value="F:microtubule plus-end binding"/>
    <property type="evidence" value="ECO:0007669"/>
    <property type="project" value="TreeGrafter"/>
</dbReference>
<organism>
    <name type="scientific">Pediculus humanus subsp. corporis</name>
    <name type="common">Body louse</name>
    <dbReference type="NCBI Taxonomy" id="121224"/>
    <lineage>
        <taxon>Eukaryota</taxon>
        <taxon>Metazoa</taxon>
        <taxon>Ecdysozoa</taxon>
        <taxon>Arthropoda</taxon>
        <taxon>Hexapoda</taxon>
        <taxon>Insecta</taxon>
        <taxon>Pterygota</taxon>
        <taxon>Neoptera</taxon>
        <taxon>Paraneoptera</taxon>
        <taxon>Psocodea</taxon>
        <taxon>Troctomorpha</taxon>
        <taxon>Phthiraptera</taxon>
        <taxon>Anoplura</taxon>
        <taxon>Pediculidae</taxon>
        <taxon>Pediculus</taxon>
    </lineage>
</organism>
<feature type="domain" description="CAP-Gly" evidence="6">
    <location>
        <begin position="186"/>
        <end position="228"/>
    </location>
</feature>
<dbReference type="Gene3D" id="2.30.30.190">
    <property type="entry name" value="CAP Gly-rich-like domain"/>
    <property type="match status" value="1"/>
</dbReference>
<dbReference type="Gene3D" id="3.10.20.90">
    <property type="entry name" value="Phosphatidylinositol 3-kinase Catalytic Subunit, Chain A, domain 1"/>
    <property type="match status" value="1"/>
</dbReference>
<dbReference type="GO" id="GO:0005634">
    <property type="term" value="C:nucleus"/>
    <property type="evidence" value="ECO:0007669"/>
    <property type="project" value="TreeGrafter"/>
</dbReference>
<dbReference type="OMA" id="DQYEQRT"/>
<sequence length="247" mass="27960">MVDTMDFVTPGFVSLIITTSGDEYNCTTERRFPISVTIAELKGKMELQTGGNAATMSLELYDKEDTLIAKLDNDSASLGSYAVNNGMRLHVIDKFALKKTFEDLSKVEKFHLPKEEYDKRTDSVRSFLQKNKLGKYNETEMAAKLEARKKEIENEIEEAKKYNVGDRCEVSVPGQPVRRGTIKYIGEIEEKIGMWLGIQYDEPLGKHNGTVDGKTYFECPPNYGAFVKSMYVKAGDYPEINPFDDEL</sequence>
<dbReference type="Proteomes" id="UP000009046">
    <property type="component" value="Unassembled WGS sequence"/>
</dbReference>
<protein>
    <submittedName>
        <fullName evidence="7 8">Tubulin-specific chaperone B, putative</fullName>
    </submittedName>
</protein>
<dbReference type="InterPro" id="IPR000938">
    <property type="entry name" value="CAP-Gly_domain"/>
</dbReference>
<dbReference type="PANTHER" id="PTHR18916">
    <property type="entry name" value="DYNACTIN 1-RELATED MICROTUBULE-BINDING"/>
    <property type="match status" value="1"/>
</dbReference>
<keyword evidence="2" id="KW-0963">Cytoplasm</keyword>
<dbReference type="PROSITE" id="PS00845">
    <property type="entry name" value="CAP_GLY_1"/>
    <property type="match status" value="1"/>
</dbReference>
<dbReference type="HOGENOM" id="CLU_067577_2_0_1"/>
<evidence type="ECO:0000256" key="5">
    <source>
        <dbReference type="SAM" id="Coils"/>
    </source>
</evidence>
<reference evidence="7" key="1">
    <citation type="submission" date="2007-04" db="EMBL/GenBank/DDBJ databases">
        <title>Annotation of Pediculus humanus corporis strain USDA.</title>
        <authorList>
            <person name="Kirkness E."/>
            <person name="Hannick L."/>
            <person name="Hass B."/>
            <person name="Bruggner R."/>
            <person name="Lawson D."/>
            <person name="Bidwell S."/>
            <person name="Joardar V."/>
            <person name="Caler E."/>
            <person name="Walenz B."/>
            <person name="Inman J."/>
            <person name="Schobel S."/>
            <person name="Galinsky K."/>
            <person name="Amedeo P."/>
            <person name="Strausberg R."/>
        </authorList>
    </citation>
    <scope>NUCLEOTIDE SEQUENCE</scope>
    <source>
        <strain evidence="7">USDA</strain>
    </source>
</reference>
<dbReference type="RefSeq" id="XP_002430506.1">
    <property type="nucleotide sequence ID" value="XM_002430461.1"/>
</dbReference>
<dbReference type="EMBL" id="AAZO01005918">
    <property type="status" value="NOT_ANNOTATED_CDS"/>
    <property type="molecule type" value="Genomic_DNA"/>
</dbReference>
<evidence type="ECO:0000256" key="2">
    <source>
        <dbReference type="ARBA" id="ARBA00022490"/>
    </source>
</evidence>